<name>A0A9D2IYY2_9FIRM</name>
<organism evidence="5 6">
    <name type="scientific">Candidatus Allofournierella merdipullorum</name>
    <dbReference type="NCBI Taxonomy" id="2838595"/>
    <lineage>
        <taxon>Bacteria</taxon>
        <taxon>Bacillati</taxon>
        <taxon>Bacillota</taxon>
        <taxon>Clostridia</taxon>
        <taxon>Eubacteriales</taxon>
        <taxon>Oscillospiraceae</taxon>
        <taxon>Allofournierella</taxon>
    </lineage>
</organism>
<dbReference type="GO" id="GO:0003700">
    <property type="term" value="F:DNA-binding transcription factor activity"/>
    <property type="evidence" value="ECO:0007669"/>
    <property type="project" value="TreeGrafter"/>
</dbReference>
<reference evidence="5" key="2">
    <citation type="submission" date="2021-04" db="EMBL/GenBank/DDBJ databases">
        <authorList>
            <person name="Gilroy R."/>
        </authorList>
    </citation>
    <scope>NUCLEOTIDE SEQUENCE</scope>
    <source>
        <strain evidence="5">ChiGjej4B4-18154</strain>
    </source>
</reference>
<dbReference type="InterPro" id="IPR046335">
    <property type="entry name" value="LacI/GalR-like_sensor"/>
</dbReference>
<evidence type="ECO:0000259" key="4">
    <source>
        <dbReference type="PROSITE" id="PS50932"/>
    </source>
</evidence>
<dbReference type="Pfam" id="PF13377">
    <property type="entry name" value="Peripla_BP_3"/>
    <property type="match status" value="1"/>
</dbReference>
<keyword evidence="1" id="KW-0805">Transcription regulation</keyword>
<dbReference type="InterPro" id="IPR010982">
    <property type="entry name" value="Lambda_DNA-bd_dom_sf"/>
</dbReference>
<sequence>MRQFAQEFFLRRLHTDENDLFPLQTAGPGAIINLLENVSGNVFGTVFRRESEGDAVLTIKDIARESGYAISTVSRALNDHPDVSEEAKRRIAAIVAAKGFVPNANARQLKRQQAKSVAFIVRGTSNLFFADMLVELQRLVGEAGYEGVVEYVGETADEVAAAQRVCRELKPRGIIFLGGDSRNFRKGFDKIDLPCVLATTVSDELRFENLSMVGVDDKAAGSAAIDYLVERGHRDILVLGTDPERSSPGKMRLEGARQSFEAHGIPFGPDRFLQAEFSMDGGYTAMKAFLDSGSRVSAVFAMSDVTAIGAARAILDAGLTVPGDISVLGFDGIPMARFYNPQLATMVQPAAQIAKTSVKLLLRCIEKRQPAQTVLLEATPTPGGSVRAI</sequence>
<accession>A0A9D2IYY2</accession>
<gene>
    <name evidence="5" type="ORF">H9813_04225</name>
</gene>
<dbReference type="EMBL" id="DXBV01000038">
    <property type="protein sequence ID" value="HIZ30428.1"/>
    <property type="molecule type" value="Genomic_DNA"/>
</dbReference>
<evidence type="ECO:0000313" key="6">
    <source>
        <dbReference type="Proteomes" id="UP000824035"/>
    </source>
</evidence>
<dbReference type="Gene3D" id="3.40.50.2300">
    <property type="match status" value="2"/>
</dbReference>
<dbReference type="PANTHER" id="PTHR30146">
    <property type="entry name" value="LACI-RELATED TRANSCRIPTIONAL REPRESSOR"/>
    <property type="match status" value="1"/>
</dbReference>
<evidence type="ECO:0000313" key="5">
    <source>
        <dbReference type="EMBL" id="HIZ30428.1"/>
    </source>
</evidence>
<evidence type="ECO:0000256" key="2">
    <source>
        <dbReference type="ARBA" id="ARBA00023125"/>
    </source>
</evidence>
<dbReference type="Gene3D" id="1.10.260.40">
    <property type="entry name" value="lambda repressor-like DNA-binding domains"/>
    <property type="match status" value="1"/>
</dbReference>
<dbReference type="GO" id="GO:0000976">
    <property type="term" value="F:transcription cis-regulatory region binding"/>
    <property type="evidence" value="ECO:0007669"/>
    <property type="project" value="TreeGrafter"/>
</dbReference>
<dbReference type="InterPro" id="IPR000843">
    <property type="entry name" value="HTH_LacI"/>
</dbReference>
<dbReference type="CDD" id="cd06267">
    <property type="entry name" value="PBP1_LacI_sugar_binding-like"/>
    <property type="match status" value="1"/>
</dbReference>
<comment type="caution">
    <text evidence="5">The sequence shown here is derived from an EMBL/GenBank/DDBJ whole genome shotgun (WGS) entry which is preliminary data.</text>
</comment>
<dbReference type="Proteomes" id="UP000824035">
    <property type="component" value="Unassembled WGS sequence"/>
</dbReference>
<dbReference type="Pfam" id="PF00356">
    <property type="entry name" value="LacI"/>
    <property type="match status" value="1"/>
</dbReference>
<dbReference type="SUPFAM" id="SSF53822">
    <property type="entry name" value="Periplasmic binding protein-like I"/>
    <property type="match status" value="1"/>
</dbReference>
<dbReference type="PANTHER" id="PTHR30146:SF109">
    <property type="entry name" value="HTH-TYPE TRANSCRIPTIONAL REGULATOR GALS"/>
    <property type="match status" value="1"/>
</dbReference>
<reference evidence="5" key="1">
    <citation type="journal article" date="2021" name="PeerJ">
        <title>Extensive microbial diversity within the chicken gut microbiome revealed by metagenomics and culture.</title>
        <authorList>
            <person name="Gilroy R."/>
            <person name="Ravi A."/>
            <person name="Getino M."/>
            <person name="Pursley I."/>
            <person name="Horton D.L."/>
            <person name="Alikhan N.F."/>
            <person name="Baker D."/>
            <person name="Gharbi K."/>
            <person name="Hall N."/>
            <person name="Watson M."/>
            <person name="Adriaenssens E.M."/>
            <person name="Foster-Nyarko E."/>
            <person name="Jarju S."/>
            <person name="Secka A."/>
            <person name="Antonio M."/>
            <person name="Oren A."/>
            <person name="Chaudhuri R.R."/>
            <person name="La Ragione R."/>
            <person name="Hildebrand F."/>
            <person name="Pallen M.J."/>
        </authorList>
    </citation>
    <scope>NUCLEOTIDE SEQUENCE</scope>
    <source>
        <strain evidence="5">ChiGjej4B4-18154</strain>
    </source>
</reference>
<evidence type="ECO:0000256" key="3">
    <source>
        <dbReference type="ARBA" id="ARBA00023163"/>
    </source>
</evidence>
<keyword evidence="2" id="KW-0238">DNA-binding</keyword>
<evidence type="ECO:0000256" key="1">
    <source>
        <dbReference type="ARBA" id="ARBA00023015"/>
    </source>
</evidence>
<feature type="domain" description="HTH lacI-type" evidence="4">
    <location>
        <begin position="57"/>
        <end position="111"/>
    </location>
</feature>
<dbReference type="AlphaFoldDB" id="A0A9D2IYY2"/>
<dbReference type="InterPro" id="IPR028082">
    <property type="entry name" value="Peripla_BP_I"/>
</dbReference>
<dbReference type="CDD" id="cd01392">
    <property type="entry name" value="HTH_LacI"/>
    <property type="match status" value="1"/>
</dbReference>
<proteinExistence type="predicted"/>
<dbReference type="PROSITE" id="PS50932">
    <property type="entry name" value="HTH_LACI_2"/>
    <property type="match status" value="1"/>
</dbReference>
<keyword evidence="3" id="KW-0804">Transcription</keyword>
<protein>
    <submittedName>
        <fullName evidence="5">LacI family transcriptional regulator</fullName>
    </submittedName>
</protein>
<dbReference type="SUPFAM" id="SSF47413">
    <property type="entry name" value="lambda repressor-like DNA-binding domains"/>
    <property type="match status" value="1"/>
</dbReference>
<dbReference type="SMART" id="SM00354">
    <property type="entry name" value="HTH_LACI"/>
    <property type="match status" value="1"/>
</dbReference>